<sequence>MKEGAKFFETAPSTPGKSVSKDYLSRLQLLFREIDYRYVAPQPPSMDFLRSHHSWMHDTFGPTTSWTTSQLDTLGDATFSIAERFYPFADIEMKAIMAKLSAIVIHIDDSLEDDTMYNEIGSFVHHVFTGKAQPSALLDLYHECIKEMSHLHEGDPVLQAAAVIPWINYIDGCLLEKRLLTIDTELRASPYDMGYQNLAKQRCHFTGHAARETLPGARVRFPLYIRHRTGIAEAYAAAIFKSTKYQDLPLSRYIMALPDITFYTLVLNDLISFHKEELGGETVNMIHLQTQSFKGYAGSGASGEWTVSDTFNLLCNQVKDATDRIDEILRLQDCERIAREKLDSRDIGLSDIDVTIALQWREYRDGYISWHLESQRYKLDFLRLEQFGPKFHSVSRS</sequence>
<dbReference type="EMBL" id="JADNRY010000192">
    <property type="protein sequence ID" value="KAF9061712.1"/>
    <property type="molecule type" value="Genomic_DNA"/>
</dbReference>
<dbReference type="AlphaFoldDB" id="A0A9P5U0S5"/>
<keyword evidence="2" id="KW-0456">Lyase</keyword>
<dbReference type="InterPro" id="IPR024652">
    <property type="entry name" value="Trichodiene_synth"/>
</dbReference>
<gene>
    <name evidence="3" type="ORF">BDP27DRAFT_1234713</name>
</gene>
<evidence type="ECO:0000313" key="4">
    <source>
        <dbReference type="Proteomes" id="UP000772434"/>
    </source>
</evidence>
<dbReference type="SFLD" id="SFLDG01021">
    <property type="entry name" value="Trichodiene_Synthase_Like"/>
    <property type="match status" value="1"/>
</dbReference>
<evidence type="ECO:0000313" key="3">
    <source>
        <dbReference type="EMBL" id="KAF9061712.1"/>
    </source>
</evidence>
<name>A0A9P5U0S5_9AGAR</name>
<dbReference type="SUPFAM" id="SSF48576">
    <property type="entry name" value="Terpenoid synthases"/>
    <property type="match status" value="2"/>
</dbReference>
<dbReference type="InterPro" id="IPR008949">
    <property type="entry name" value="Isoprenoid_synthase_dom_sf"/>
</dbReference>
<proteinExistence type="inferred from homology"/>
<keyword evidence="4" id="KW-1185">Reference proteome</keyword>
<reference evidence="3" key="1">
    <citation type="submission" date="2020-11" db="EMBL/GenBank/DDBJ databases">
        <authorList>
            <consortium name="DOE Joint Genome Institute"/>
            <person name="Ahrendt S."/>
            <person name="Riley R."/>
            <person name="Andreopoulos W."/>
            <person name="Labutti K."/>
            <person name="Pangilinan J."/>
            <person name="Ruiz-Duenas F.J."/>
            <person name="Barrasa J.M."/>
            <person name="Sanchez-Garcia M."/>
            <person name="Camarero S."/>
            <person name="Miyauchi S."/>
            <person name="Serrano A."/>
            <person name="Linde D."/>
            <person name="Babiker R."/>
            <person name="Drula E."/>
            <person name="Ayuso-Fernandez I."/>
            <person name="Pacheco R."/>
            <person name="Padilla G."/>
            <person name="Ferreira P."/>
            <person name="Barriuso J."/>
            <person name="Kellner H."/>
            <person name="Castanera R."/>
            <person name="Alfaro M."/>
            <person name="Ramirez L."/>
            <person name="Pisabarro A.G."/>
            <person name="Kuo A."/>
            <person name="Tritt A."/>
            <person name="Lipzen A."/>
            <person name="He G."/>
            <person name="Yan M."/>
            <person name="Ng V."/>
            <person name="Cullen D."/>
            <person name="Martin F."/>
            <person name="Rosso M.-N."/>
            <person name="Henrissat B."/>
            <person name="Hibbett D."/>
            <person name="Martinez A.T."/>
            <person name="Grigoriev I.V."/>
        </authorList>
    </citation>
    <scope>NUCLEOTIDE SEQUENCE</scope>
    <source>
        <strain evidence="3">AH 40177</strain>
    </source>
</reference>
<dbReference type="Proteomes" id="UP000772434">
    <property type="component" value="Unassembled WGS sequence"/>
</dbReference>
<evidence type="ECO:0000256" key="2">
    <source>
        <dbReference type="ARBA" id="ARBA00023239"/>
    </source>
</evidence>
<dbReference type="GO" id="GO:0016838">
    <property type="term" value="F:carbon-oxygen lyase activity, acting on phosphates"/>
    <property type="evidence" value="ECO:0007669"/>
    <property type="project" value="InterPro"/>
</dbReference>
<comment type="similarity">
    <text evidence="1">Belongs to the trichodiene synthase family.</text>
</comment>
<protein>
    <submittedName>
        <fullName evidence="3">Terpenoid synthase</fullName>
    </submittedName>
</protein>
<dbReference type="Gene3D" id="1.10.600.10">
    <property type="entry name" value="Farnesyl Diphosphate Synthase"/>
    <property type="match status" value="1"/>
</dbReference>
<accession>A0A9P5U0S5</accession>
<dbReference type="OrthoDB" id="2998174at2759"/>
<organism evidence="3 4">
    <name type="scientific">Rhodocollybia butyracea</name>
    <dbReference type="NCBI Taxonomy" id="206335"/>
    <lineage>
        <taxon>Eukaryota</taxon>
        <taxon>Fungi</taxon>
        <taxon>Dikarya</taxon>
        <taxon>Basidiomycota</taxon>
        <taxon>Agaricomycotina</taxon>
        <taxon>Agaricomycetes</taxon>
        <taxon>Agaricomycetidae</taxon>
        <taxon>Agaricales</taxon>
        <taxon>Marasmiineae</taxon>
        <taxon>Omphalotaceae</taxon>
        <taxon>Rhodocollybia</taxon>
    </lineage>
</organism>
<comment type="caution">
    <text evidence="3">The sequence shown here is derived from an EMBL/GenBank/DDBJ whole genome shotgun (WGS) entry which is preliminary data.</text>
</comment>
<dbReference type="SFLD" id="SFLDS00005">
    <property type="entry name" value="Isoprenoid_Synthase_Type_I"/>
    <property type="match status" value="1"/>
</dbReference>
<evidence type="ECO:0000256" key="1">
    <source>
        <dbReference type="ARBA" id="ARBA00007946"/>
    </source>
</evidence>